<dbReference type="EMBL" id="SBJO01000106">
    <property type="protein sequence ID" value="KAF9763053.1"/>
    <property type="molecule type" value="Genomic_DNA"/>
</dbReference>
<organism evidence="1 2">
    <name type="scientific">Nosema granulosis</name>
    <dbReference type="NCBI Taxonomy" id="83296"/>
    <lineage>
        <taxon>Eukaryota</taxon>
        <taxon>Fungi</taxon>
        <taxon>Fungi incertae sedis</taxon>
        <taxon>Microsporidia</taxon>
        <taxon>Nosematidae</taxon>
        <taxon>Nosema</taxon>
    </lineage>
</organism>
<comment type="caution">
    <text evidence="1">The sequence shown here is derived from an EMBL/GenBank/DDBJ whole genome shotgun (WGS) entry which is preliminary data.</text>
</comment>
<name>A0A9P6GYB8_9MICR</name>
<gene>
    <name evidence="1" type="ORF">NGRA_1546</name>
</gene>
<dbReference type="AlphaFoldDB" id="A0A9P6GYB8"/>
<dbReference type="Proteomes" id="UP000740883">
    <property type="component" value="Unassembled WGS sequence"/>
</dbReference>
<sequence>MQLVFNICFFMSRALSVPAHKIYMSALYEEKLSSNRSEFLYEKNRLELSYIKLPKSLVDFKVDKGDFILDKEQNVIRAIFKYETLNEFKSSTKNSGAGLCQMEQEFDLDYDGRNAKYRILTEFEFLEGIDRKFKLKRKVKRAEFYVRGIQVLLEDDEITCNIVNEKTKRYMNLFRFMFMKRYKCEAKTIPLYLNDTQVVNYKQERLIKHIMDNLKSLTSNNIHCNKKVEDEDVKVIYFVYVNARKGYRSKINSAYNEMLYLRNIEDSSVFMFHCVCIDFEHGPDGKRYSYISELKDLQIHCHDLSGEERIYSRLCYVVIGNKVCIKIEPLLCVKTCFISIVSRKEVILEVPVRQFLNTYEASINK</sequence>
<evidence type="ECO:0000313" key="2">
    <source>
        <dbReference type="Proteomes" id="UP000740883"/>
    </source>
</evidence>
<keyword evidence="2" id="KW-1185">Reference proteome</keyword>
<proteinExistence type="predicted"/>
<protein>
    <submittedName>
        <fullName evidence="1">Uncharacterized protein</fullName>
    </submittedName>
</protein>
<accession>A0A9P6GYB8</accession>
<reference evidence="1 2" key="1">
    <citation type="journal article" date="2020" name="Genome Biol. Evol.">
        <title>Comparative genomics of strictly vertically transmitted, feminizing microsporidia endosymbionts of amphipod crustaceans.</title>
        <authorList>
            <person name="Cormier A."/>
            <person name="Chebbi M.A."/>
            <person name="Giraud I."/>
            <person name="Wattier R."/>
            <person name="Teixeira M."/>
            <person name="Gilbert C."/>
            <person name="Rigaud T."/>
            <person name="Cordaux R."/>
        </authorList>
    </citation>
    <scope>NUCLEOTIDE SEQUENCE [LARGE SCALE GENOMIC DNA]</scope>
    <source>
        <strain evidence="1 2">Ou3-Ou53</strain>
    </source>
</reference>
<evidence type="ECO:0000313" key="1">
    <source>
        <dbReference type="EMBL" id="KAF9763053.1"/>
    </source>
</evidence>